<dbReference type="Proteomes" id="UP000060487">
    <property type="component" value="Unassembled WGS sequence"/>
</dbReference>
<protein>
    <submittedName>
        <fullName evidence="2">Uncharacterized protein</fullName>
    </submittedName>
</protein>
<evidence type="ECO:0000313" key="3">
    <source>
        <dbReference type="Proteomes" id="UP000060487"/>
    </source>
</evidence>
<keyword evidence="3" id="KW-1185">Reference proteome</keyword>
<dbReference type="EMBL" id="LNQR01000032">
    <property type="protein sequence ID" value="KWT91084.1"/>
    <property type="molecule type" value="Genomic_DNA"/>
</dbReference>
<keyword evidence="1" id="KW-0812">Transmembrane</keyword>
<reference evidence="2 3" key="1">
    <citation type="submission" date="2015-11" db="EMBL/GenBank/DDBJ databases">
        <authorList>
            <person name="Lin W."/>
        </authorList>
    </citation>
    <scope>NUCLEOTIDE SEQUENCE [LARGE SCALE GENOMIC DNA]</scope>
    <source>
        <strain evidence="2 3">HCH-1</strain>
    </source>
</reference>
<organism evidence="2 3">
    <name type="scientific">Candidatus Magnetominusculus xianensis</name>
    <dbReference type="NCBI Taxonomy" id="1748249"/>
    <lineage>
        <taxon>Bacteria</taxon>
        <taxon>Pseudomonadati</taxon>
        <taxon>Nitrospirota</taxon>
        <taxon>Nitrospiria</taxon>
        <taxon>Nitrospirales</taxon>
        <taxon>Nitrospiraceae</taxon>
        <taxon>Candidatus Magnetominusculus</taxon>
    </lineage>
</organism>
<evidence type="ECO:0000256" key="1">
    <source>
        <dbReference type="SAM" id="Phobius"/>
    </source>
</evidence>
<name>A0ABR5SHC3_9BACT</name>
<dbReference type="RefSeq" id="WP_085051476.1">
    <property type="nucleotide sequence ID" value="NZ_LNQR01000032.1"/>
</dbReference>
<feature type="transmembrane region" description="Helical" evidence="1">
    <location>
        <begin position="54"/>
        <end position="75"/>
    </location>
</feature>
<keyword evidence="1" id="KW-1133">Transmembrane helix</keyword>
<sequence>MKKNVIEKIEKALREAHRLASQYTAPMPDDKWYNAVMTRVRAVHDAKADALQRFIWPFAAASAACALTAALYAVFSGSGSGYSVFGVFIDDPSGISALQLFL</sequence>
<proteinExistence type="predicted"/>
<keyword evidence="1" id="KW-0472">Membrane</keyword>
<gene>
    <name evidence="2" type="ORF">ASN18_0908</name>
</gene>
<evidence type="ECO:0000313" key="2">
    <source>
        <dbReference type="EMBL" id="KWT91084.1"/>
    </source>
</evidence>
<comment type="caution">
    <text evidence="2">The sequence shown here is derived from an EMBL/GenBank/DDBJ whole genome shotgun (WGS) entry which is preliminary data.</text>
</comment>
<accession>A0ABR5SHC3</accession>